<accession>A0ABR5ZJJ4</accession>
<gene>
    <name evidence="1" type="ORF">H2Y56_22000</name>
</gene>
<evidence type="ECO:0000313" key="2">
    <source>
        <dbReference type="Proteomes" id="UP000530038"/>
    </source>
</evidence>
<reference evidence="1 2" key="1">
    <citation type="submission" date="2020-07" db="EMBL/GenBank/DDBJ databases">
        <title>Characterization of Pectobacterium aroidearum strains causing soft rot on Amorphophallus konjac.</title>
        <authorList>
            <person name="Xie H."/>
        </authorList>
    </citation>
    <scope>NUCLEOTIDE SEQUENCE [LARGE SCALE GENOMIC DNA]</scope>
    <source>
        <strain evidence="1 2">MY10</strain>
    </source>
</reference>
<organism evidence="1 2">
    <name type="scientific">Pectobacterium aroidearum</name>
    <dbReference type="NCBI Taxonomy" id="1201031"/>
    <lineage>
        <taxon>Bacteria</taxon>
        <taxon>Pseudomonadati</taxon>
        <taxon>Pseudomonadota</taxon>
        <taxon>Gammaproteobacteria</taxon>
        <taxon>Enterobacterales</taxon>
        <taxon>Pectobacteriaceae</taxon>
        <taxon>Pectobacterium</taxon>
    </lineage>
</organism>
<dbReference type="RefSeq" id="WP_181838335.1">
    <property type="nucleotide sequence ID" value="NZ_JACERK010000017.1"/>
</dbReference>
<dbReference type="Gene3D" id="2.40.10.270">
    <property type="entry name" value="Bacteriophage SPP1 head-tail adaptor protein"/>
    <property type="match status" value="1"/>
</dbReference>
<dbReference type="Proteomes" id="UP000530038">
    <property type="component" value="Unassembled WGS sequence"/>
</dbReference>
<dbReference type="EMBL" id="JACERK010000017">
    <property type="protein sequence ID" value="MBA5234757.1"/>
    <property type="molecule type" value="Genomic_DNA"/>
</dbReference>
<dbReference type="InterPro" id="IPR008767">
    <property type="entry name" value="Phage_SPP1_head-tail_adaptor"/>
</dbReference>
<name>A0ABR5ZJJ4_9GAMM</name>
<sequence>MSEPLNAGDLTTRIRFGYIGESNGPLGEPLPGVFVHVGGAWVKAEPISHKKIRTADQEPVVETWQLTTHPRKDIAAGWKVIIDGVSHSVRNVNRSERDRIVITTEVDPEHDRVSD</sequence>
<evidence type="ECO:0000313" key="1">
    <source>
        <dbReference type="EMBL" id="MBA5234757.1"/>
    </source>
</evidence>
<proteinExistence type="predicted"/>
<protein>
    <submittedName>
        <fullName evidence="1">Phage head closure protein</fullName>
    </submittedName>
</protein>
<dbReference type="Pfam" id="PF05521">
    <property type="entry name" value="Phage_HCP"/>
    <property type="match status" value="1"/>
</dbReference>
<keyword evidence="2" id="KW-1185">Reference proteome</keyword>
<dbReference type="InterPro" id="IPR038666">
    <property type="entry name" value="SSP1_head-tail_sf"/>
</dbReference>
<comment type="caution">
    <text evidence="1">The sequence shown here is derived from an EMBL/GenBank/DDBJ whole genome shotgun (WGS) entry which is preliminary data.</text>
</comment>
<dbReference type="NCBIfam" id="TIGR01563">
    <property type="entry name" value="gp16_SPP1"/>
    <property type="match status" value="1"/>
</dbReference>